<sequence>MGSFVLPAVAGQANESPLLESSRELAGKLLAPVEAEPYWYVQGSVWTAHFNPDSDHNNNQDLIGLERHRADSYLWGAATFRHSFGDRSYYAYGGKRFDFEGTPFNVKLTAGLLHGYRGEYRDKIPLNRFGVAPAIIPSVGVSYQRVGADLVLLGAAAVMVNVGIKL</sequence>
<gene>
    <name evidence="1" type="ORF">BVH74_09105</name>
</gene>
<proteinExistence type="predicted"/>
<dbReference type="Proteomes" id="UP000243488">
    <property type="component" value="Chromosome"/>
</dbReference>
<evidence type="ECO:0000313" key="1">
    <source>
        <dbReference type="EMBL" id="AQZ94897.1"/>
    </source>
</evidence>
<dbReference type="AlphaFoldDB" id="A0A1V0B4Q6"/>
<accession>A0A1V0B4Q6</accession>
<dbReference type="STRING" id="1931241.BVH74_09105"/>
<reference evidence="1 2" key="1">
    <citation type="submission" date="2017-03" db="EMBL/GenBank/DDBJ databases">
        <title>Complete genome sequence of the novel DNRA strain Pseudomonas sp. S-6-2 isolated from Chinese polluted river sediment. Journal of Biotechnology.</title>
        <authorList>
            <person name="Li J."/>
            <person name="Xiang F."/>
            <person name="Wang L."/>
            <person name="Xi L."/>
            <person name="Liu J."/>
        </authorList>
    </citation>
    <scope>NUCLEOTIDE SEQUENCE [LARGE SCALE GENOMIC DNA]</scope>
    <source>
        <strain evidence="1 2">S-6-2</strain>
    </source>
</reference>
<protein>
    <submittedName>
        <fullName evidence="1">sn-glycerol-3-phosphate transporter</fullName>
    </submittedName>
</protein>
<dbReference type="RefSeq" id="WP_080049750.1">
    <property type="nucleotide sequence ID" value="NZ_CP020100.1"/>
</dbReference>
<evidence type="ECO:0000313" key="2">
    <source>
        <dbReference type="Proteomes" id="UP000243488"/>
    </source>
</evidence>
<organism evidence="1 2">
    <name type="scientific">Halopseudomonas phragmitis</name>
    <dbReference type="NCBI Taxonomy" id="1931241"/>
    <lineage>
        <taxon>Bacteria</taxon>
        <taxon>Pseudomonadati</taxon>
        <taxon>Pseudomonadota</taxon>
        <taxon>Gammaproteobacteria</taxon>
        <taxon>Pseudomonadales</taxon>
        <taxon>Pseudomonadaceae</taxon>
        <taxon>Halopseudomonas</taxon>
    </lineage>
</organism>
<keyword evidence="2" id="KW-1185">Reference proteome</keyword>
<dbReference type="EMBL" id="CP020100">
    <property type="protein sequence ID" value="AQZ94897.1"/>
    <property type="molecule type" value="Genomic_DNA"/>
</dbReference>
<dbReference type="KEGG" id="ppha:BVH74_09105"/>
<name>A0A1V0B4Q6_9GAMM</name>